<keyword evidence="4" id="KW-0547">Nucleotide-binding</keyword>
<keyword evidence="7" id="KW-0472">Membrane</keyword>
<dbReference type="InterPro" id="IPR013611">
    <property type="entry name" value="Transp-assoc_OB_typ2"/>
</dbReference>
<dbReference type="Proteomes" id="UP001595613">
    <property type="component" value="Unassembled WGS sequence"/>
</dbReference>
<evidence type="ECO:0000256" key="5">
    <source>
        <dbReference type="ARBA" id="ARBA00022840"/>
    </source>
</evidence>
<dbReference type="InterPro" id="IPR003439">
    <property type="entry name" value="ABC_transporter-like_ATP-bd"/>
</dbReference>
<gene>
    <name evidence="9" type="ORF">ACFOOL_00540</name>
</gene>
<keyword evidence="5 9" id="KW-0067">ATP-binding</keyword>
<dbReference type="InterPro" id="IPR017871">
    <property type="entry name" value="ABC_transporter-like_CS"/>
</dbReference>
<dbReference type="RefSeq" id="WP_380093915.1">
    <property type="nucleotide sequence ID" value="NZ_JBHRYD010000001.1"/>
</dbReference>
<evidence type="ECO:0000256" key="3">
    <source>
        <dbReference type="ARBA" id="ARBA00022475"/>
    </source>
</evidence>
<dbReference type="InterPro" id="IPR047641">
    <property type="entry name" value="ABC_transpr_MalK/UgpC-like"/>
</dbReference>
<evidence type="ECO:0000256" key="2">
    <source>
        <dbReference type="ARBA" id="ARBA00022448"/>
    </source>
</evidence>
<dbReference type="InterPro" id="IPR008995">
    <property type="entry name" value="Mo/tungstate-bd_C_term_dom"/>
</dbReference>
<comment type="caution">
    <text evidence="9">The sequence shown here is derived from an EMBL/GenBank/DDBJ whole genome shotgun (WGS) entry which is preliminary data.</text>
</comment>
<dbReference type="Gene3D" id="3.40.50.300">
    <property type="entry name" value="P-loop containing nucleotide triphosphate hydrolases"/>
    <property type="match status" value="1"/>
</dbReference>
<evidence type="ECO:0000259" key="8">
    <source>
        <dbReference type="PROSITE" id="PS50893"/>
    </source>
</evidence>
<dbReference type="EMBL" id="JBHRYD010000001">
    <property type="protein sequence ID" value="MFC3703238.1"/>
    <property type="molecule type" value="Genomic_DNA"/>
</dbReference>
<dbReference type="Gene3D" id="2.40.50.100">
    <property type="match status" value="1"/>
</dbReference>
<protein>
    <submittedName>
        <fullName evidence="9">ABC transporter ATP-binding protein</fullName>
    </submittedName>
</protein>
<keyword evidence="10" id="KW-1185">Reference proteome</keyword>
<dbReference type="InterPro" id="IPR003593">
    <property type="entry name" value="AAA+_ATPase"/>
</dbReference>
<dbReference type="InterPro" id="IPR012340">
    <property type="entry name" value="NA-bd_OB-fold"/>
</dbReference>
<dbReference type="PANTHER" id="PTHR43875:SF15">
    <property type="entry name" value="TREHALOSE IMPORT ATP-BINDING PROTEIN SUGC"/>
    <property type="match status" value="1"/>
</dbReference>
<evidence type="ECO:0000313" key="9">
    <source>
        <dbReference type="EMBL" id="MFC3703238.1"/>
    </source>
</evidence>
<reference evidence="10" key="1">
    <citation type="journal article" date="2019" name="Int. J. Syst. Evol. Microbiol.">
        <title>The Global Catalogue of Microorganisms (GCM) 10K type strain sequencing project: providing services to taxonomists for standard genome sequencing and annotation.</title>
        <authorList>
            <consortium name="The Broad Institute Genomics Platform"/>
            <consortium name="The Broad Institute Genome Sequencing Center for Infectious Disease"/>
            <person name="Wu L."/>
            <person name="Ma J."/>
        </authorList>
    </citation>
    <scope>NUCLEOTIDE SEQUENCE [LARGE SCALE GENOMIC DNA]</scope>
    <source>
        <strain evidence="10">KCTC 42281</strain>
    </source>
</reference>
<evidence type="ECO:0000256" key="6">
    <source>
        <dbReference type="ARBA" id="ARBA00022967"/>
    </source>
</evidence>
<dbReference type="Pfam" id="PF08402">
    <property type="entry name" value="TOBE_2"/>
    <property type="match status" value="1"/>
</dbReference>
<name>A0ABV7WVB0_9HYPH</name>
<accession>A0ABV7WVB0</accession>
<dbReference type="SUPFAM" id="SSF50331">
    <property type="entry name" value="MOP-like"/>
    <property type="match status" value="1"/>
</dbReference>
<dbReference type="GO" id="GO:0005524">
    <property type="term" value="F:ATP binding"/>
    <property type="evidence" value="ECO:0007669"/>
    <property type="project" value="UniProtKB-KW"/>
</dbReference>
<comment type="similarity">
    <text evidence="1">Belongs to the ABC transporter superfamily.</text>
</comment>
<evidence type="ECO:0000256" key="7">
    <source>
        <dbReference type="ARBA" id="ARBA00023136"/>
    </source>
</evidence>
<sequence>MSTIKIDRLVKRWGDFTAVDDISFETGEAEFVALLGPSGCGKSTTLRLIAGLEEPSAGRIVLDNRDLTNVVAAKRNLSMVFQSYALFPHLNVADNILFGLSVRRVPRAEQRKRLEETARLLGLTPLLERKPSQLSGGQQQRVALGRALISQTKVCLLDEPLSNLDAKLRAEMRNEIRSLQRRLGITMIFVTHDQTEAMSMADRVILMNQGKVEQAGPPSELYERPASTFVAGFIGVPPMNVLDLDERGAVAGTDLVVAAEAGAGLQLGIRPEHVELAPEGLPADVETSEYFGADSIVACRAGDQRINLRVPGPPTLDAGARVHLRLPPEALHFFDRQTTLRRDDIRPTAELQR</sequence>
<evidence type="ECO:0000313" key="10">
    <source>
        <dbReference type="Proteomes" id="UP001595613"/>
    </source>
</evidence>
<dbReference type="SUPFAM" id="SSF52540">
    <property type="entry name" value="P-loop containing nucleoside triphosphate hydrolases"/>
    <property type="match status" value="1"/>
</dbReference>
<evidence type="ECO:0000256" key="4">
    <source>
        <dbReference type="ARBA" id="ARBA00022741"/>
    </source>
</evidence>
<dbReference type="PROSITE" id="PS00211">
    <property type="entry name" value="ABC_TRANSPORTER_1"/>
    <property type="match status" value="1"/>
</dbReference>
<proteinExistence type="inferred from homology"/>
<dbReference type="PROSITE" id="PS50893">
    <property type="entry name" value="ABC_TRANSPORTER_2"/>
    <property type="match status" value="1"/>
</dbReference>
<dbReference type="Pfam" id="PF00005">
    <property type="entry name" value="ABC_tran"/>
    <property type="match status" value="1"/>
</dbReference>
<organism evidence="9 10">
    <name type="scientific">Devosia honganensis</name>
    <dbReference type="NCBI Taxonomy" id="1610527"/>
    <lineage>
        <taxon>Bacteria</taxon>
        <taxon>Pseudomonadati</taxon>
        <taxon>Pseudomonadota</taxon>
        <taxon>Alphaproteobacteria</taxon>
        <taxon>Hyphomicrobiales</taxon>
        <taxon>Devosiaceae</taxon>
        <taxon>Devosia</taxon>
    </lineage>
</organism>
<dbReference type="SMART" id="SM00382">
    <property type="entry name" value="AAA"/>
    <property type="match status" value="1"/>
</dbReference>
<keyword evidence="2" id="KW-0813">Transport</keyword>
<keyword evidence="6" id="KW-1278">Translocase</keyword>
<dbReference type="InterPro" id="IPR027417">
    <property type="entry name" value="P-loop_NTPase"/>
</dbReference>
<keyword evidence="3" id="KW-1003">Cell membrane</keyword>
<feature type="domain" description="ABC transporter" evidence="8">
    <location>
        <begin position="4"/>
        <end position="234"/>
    </location>
</feature>
<evidence type="ECO:0000256" key="1">
    <source>
        <dbReference type="ARBA" id="ARBA00005417"/>
    </source>
</evidence>
<dbReference type="PANTHER" id="PTHR43875">
    <property type="entry name" value="MALTODEXTRIN IMPORT ATP-BINDING PROTEIN MSMX"/>
    <property type="match status" value="1"/>
</dbReference>
<dbReference type="Gene3D" id="2.40.50.140">
    <property type="entry name" value="Nucleic acid-binding proteins"/>
    <property type="match status" value="1"/>
</dbReference>